<dbReference type="PANTHER" id="PTHR43712:SF2">
    <property type="entry name" value="O-METHYLTRANSFERASE CICE"/>
    <property type="match status" value="1"/>
</dbReference>
<dbReference type="GO" id="GO:0046983">
    <property type="term" value="F:protein dimerization activity"/>
    <property type="evidence" value="ECO:0007669"/>
    <property type="project" value="InterPro"/>
</dbReference>
<dbReference type="Gene3D" id="1.10.10.10">
    <property type="entry name" value="Winged helix-like DNA-binding domain superfamily/Winged helix DNA-binding domain"/>
    <property type="match status" value="1"/>
</dbReference>
<dbReference type="Pfam" id="PF00891">
    <property type="entry name" value="Methyltransf_2"/>
    <property type="match status" value="1"/>
</dbReference>
<dbReference type="SUPFAM" id="SSF53335">
    <property type="entry name" value="S-adenosyl-L-methionine-dependent methyltransferases"/>
    <property type="match status" value="1"/>
</dbReference>
<dbReference type="Gene3D" id="3.40.50.150">
    <property type="entry name" value="Vaccinia Virus protein VP39"/>
    <property type="match status" value="1"/>
</dbReference>
<feature type="domain" description="O-methyltransferase dimerisation" evidence="5">
    <location>
        <begin position="97"/>
        <end position="168"/>
    </location>
</feature>
<gene>
    <name evidence="6" type="ORF">PsYK624_041120</name>
</gene>
<dbReference type="InterPro" id="IPR016461">
    <property type="entry name" value="COMT-like"/>
</dbReference>
<dbReference type="InterPro" id="IPR036388">
    <property type="entry name" value="WH-like_DNA-bd_sf"/>
</dbReference>
<evidence type="ECO:0000259" key="4">
    <source>
        <dbReference type="Pfam" id="PF00891"/>
    </source>
</evidence>
<protein>
    <submittedName>
        <fullName evidence="6">O-methyltransferase</fullName>
    </submittedName>
</protein>
<dbReference type="PROSITE" id="PS51683">
    <property type="entry name" value="SAM_OMT_II"/>
    <property type="match status" value="1"/>
</dbReference>
<keyword evidence="2" id="KW-0808">Transferase</keyword>
<dbReference type="InterPro" id="IPR012967">
    <property type="entry name" value="COMT_dimerisation"/>
</dbReference>
<feature type="domain" description="O-methyltransferase C-terminal" evidence="4">
    <location>
        <begin position="234"/>
        <end position="403"/>
    </location>
</feature>
<name>A0A9P3LAZ4_9APHY</name>
<keyword evidence="1" id="KW-0489">Methyltransferase</keyword>
<sequence>MMANRYAAANGPGSDGMSELVALSQIIQASLNAIQQSLAVKKMEFPSLHTPLTLESEAARMQPEVEKECTVIVAAAYQLIASVRSPVLSITNLGMEYTLSAALGVAITANVPEALKEAGHKGAHVQDIARASNVDPAKLGRILRALATNHIFTEVAPDVFANNRLSSAMDTGKSVESILANPNSSKHIGANGIAACVGACADEGIKAGSYLQEAFFDPKLAVSGEPTETALNLAFNTKVTMWDWFAEKGNEHRSQRFNVAMAGVKLVSSPAAILEGFDWKALKQDAIVVDVGGGIGSQSLIIAQHNEHLRFIVQDREPVVKDAVKFWDERMPGALTSKKVVLQAHDFFAPQPVQNAAVFVLHCVMHDWSDDYCVQILRRLRDAASADTQLVIFDILLSYACDDDETLKAIPGAERAVLPKPLLPNGGHAATSSYQLDIMMVHNMNGQERTVLQMKNILELAKWNTVRVHQSPIAKVICIPA</sequence>
<dbReference type="AlphaFoldDB" id="A0A9P3LAZ4"/>
<evidence type="ECO:0000256" key="3">
    <source>
        <dbReference type="ARBA" id="ARBA00022691"/>
    </source>
</evidence>
<reference evidence="6 7" key="1">
    <citation type="submission" date="2021-08" db="EMBL/GenBank/DDBJ databases">
        <title>Draft Genome Sequence of Phanerochaete sordida strain YK-624.</title>
        <authorList>
            <person name="Mori T."/>
            <person name="Dohra H."/>
            <person name="Suzuki T."/>
            <person name="Kawagishi H."/>
            <person name="Hirai H."/>
        </authorList>
    </citation>
    <scope>NUCLEOTIDE SEQUENCE [LARGE SCALE GENOMIC DNA]</scope>
    <source>
        <strain evidence="6 7">YK-624</strain>
    </source>
</reference>
<dbReference type="PANTHER" id="PTHR43712">
    <property type="entry name" value="PUTATIVE (AFU_ORTHOLOGUE AFUA_4G14580)-RELATED"/>
    <property type="match status" value="1"/>
</dbReference>
<dbReference type="Proteomes" id="UP000703269">
    <property type="component" value="Unassembled WGS sequence"/>
</dbReference>
<dbReference type="SUPFAM" id="SSF46785">
    <property type="entry name" value="Winged helix' DNA-binding domain"/>
    <property type="match status" value="1"/>
</dbReference>
<comment type="caution">
    <text evidence="6">The sequence shown here is derived from an EMBL/GenBank/DDBJ whole genome shotgun (WGS) entry which is preliminary data.</text>
</comment>
<accession>A0A9P3LAZ4</accession>
<dbReference type="InterPro" id="IPR036390">
    <property type="entry name" value="WH_DNA-bd_sf"/>
</dbReference>
<evidence type="ECO:0000256" key="1">
    <source>
        <dbReference type="ARBA" id="ARBA00022603"/>
    </source>
</evidence>
<dbReference type="InterPro" id="IPR001077">
    <property type="entry name" value="COMT_C"/>
</dbReference>
<evidence type="ECO:0000256" key="2">
    <source>
        <dbReference type="ARBA" id="ARBA00022679"/>
    </source>
</evidence>
<dbReference type="Pfam" id="PF08100">
    <property type="entry name" value="Dimerisation"/>
    <property type="match status" value="1"/>
</dbReference>
<evidence type="ECO:0000313" key="6">
    <source>
        <dbReference type="EMBL" id="GJE88029.1"/>
    </source>
</evidence>
<dbReference type="OrthoDB" id="2410195at2759"/>
<keyword evidence="3" id="KW-0949">S-adenosyl-L-methionine</keyword>
<dbReference type="GO" id="GO:0008171">
    <property type="term" value="F:O-methyltransferase activity"/>
    <property type="evidence" value="ECO:0007669"/>
    <property type="project" value="InterPro"/>
</dbReference>
<dbReference type="InterPro" id="IPR029063">
    <property type="entry name" value="SAM-dependent_MTases_sf"/>
</dbReference>
<proteinExistence type="predicted"/>
<dbReference type="GO" id="GO:0032259">
    <property type="term" value="P:methylation"/>
    <property type="evidence" value="ECO:0007669"/>
    <property type="project" value="UniProtKB-KW"/>
</dbReference>
<evidence type="ECO:0000313" key="7">
    <source>
        <dbReference type="Proteomes" id="UP000703269"/>
    </source>
</evidence>
<keyword evidence="7" id="KW-1185">Reference proteome</keyword>
<organism evidence="6 7">
    <name type="scientific">Phanerochaete sordida</name>
    <dbReference type="NCBI Taxonomy" id="48140"/>
    <lineage>
        <taxon>Eukaryota</taxon>
        <taxon>Fungi</taxon>
        <taxon>Dikarya</taxon>
        <taxon>Basidiomycota</taxon>
        <taxon>Agaricomycotina</taxon>
        <taxon>Agaricomycetes</taxon>
        <taxon>Polyporales</taxon>
        <taxon>Phanerochaetaceae</taxon>
        <taxon>Phanerochaete</taxon>
    </lineage>
</organism>
<dbReference type="EMBL" id="BPQB01000008">
    <property type="protein sequence ID" value="GJE88029.1"/>
    <property type="molecule type" value="Genomic_DNA"/>
</dbReference>
<evidence type="ECO:0000259" key="5">
    <source>
        <dbReference type="Pfam" id="PF08100"/>
    </source>
</evidence>